<dbReference type="InterPro" id="IPR001233">
    <property type="entry name" value="RtcB"/>
</dbReference>
<reference evidence="12 13" key="2">
    <citation type="journal article" date="2010" name="Stand. Genomic Sci.">
        <title>Complete genome sequence of Sebaldella termitidis type strain (NCTC 11300).</title>
        <authorList>
            <person name="Harmon-Smith M."/>
            <person name="Celia L."/>
            <person name="Chertkov O."/>
            <person name="Lapidus A."/>
            <person name="Copeland A."/>
            <person name="Glavina Del Rio T."/>
            <person name="Nolan M."/>
            <person name="Lucas S."/>
            <person name="Tice H."/>
            <person name="Cheng J.F."/>
            <person name="Han C."/>
            <person name="Detter J.C."/>
            <person name="Bruce D."/>
            <person name="Goodwin L."/>
            <person name="Pitluck S."/>
            <person name="Pati A."/>
            <person name="Liolios K."/>
            <person name="Ivanova N."/>
            <person name="Mavromatis K."/>
            <person name="Mikhailova N."/>
            <person name="Chen A."/>
            <person name="Palaniappan K."/>
            <person name="Land M."/>
            <person name="Hauser L."/>
            <person name="Chang Y.J."/>
            <person name="Jeffries C.D."/>
            <person name="Brettin T."/>
            <person name="Goker M."/>
            <person name="Beck B."/>
            <person name="Bristow J."/>
            <person name="Eisen J.A."/>
            <person name="Markowitz V."/>
            <person name="Hugenholtz P."/>
            <person name="Kyrpides N.C."/>
            <person name="Klenk H.P."/>
            <person name="Chen F."/>
        </authorList>
    </citation>
    <scope>NUCLEOTIDE SEQUENCE [LARGE SCALE GENOMIC DNA]</scope>
    <source>
        <strain evidence="13">ATCC 33386 / NCTC 11300</strain>
    </source>
</reference>
<feature type="binding site" evidence="10">
    <location>
        <begin position="120"/>
        <end position="124"/>
    </location>
    <ligand>
        <name>GMP</name>
        <dbReference type="ChEBI" id="CHEBI:58115"/>
    </ligand>
</feature>
<feature type="binding site" evidence="10">
    <location>
        <position position="356"/>
    </location>
    <ligand>
        <name>GMP</name>
        <dbReference type="ChEBI" id="CHEBI:58115"/>
    </ligand>
</feature>
<comment type="cofactor">
    <cofactor evidence="11">
        <name>Mn(2+)</name>
        <dbReference type="ChEBI" id="CHEBI:29035"/>
    </cofactor>
    <text evidence="11">Binds 2 manganese ions per subunit.</text>
</comment>
<dbReference type="GO" id="GO:0170057">
    <property type="term" value="F:RNA ligase (GTP) activity"/>
    <property type="evidence" value="ECO:0007669"/>
    <property type="project" value="UniProtKB-EC"/>
</dbReference>
<evidence type="ECO:0000256" key="7">
    <source>
        <dbReference type="ARBA" id="ARBA00023211"/>
    </source>
</evidence>
<feature type="binding site" evidence="10">
    <location>
        <position position="262"/>
    </location>
    <ligand>
        <name>GMP</name>
        <dbReference type="ChEBI" id="CHEBI:58115"/>
    </ligand>
</feature>
<feature type="binding site" evidence="10">
    <location>
        <begin position="280"/>
        <end position="283"/>
    </location>
    <ligand>
        <name>GMP</name>
        <dbReference type="ChEBI" id="CHEBI:58115"/>
    </ligand>
</feature>
<proteinExistence type="predicted"/>
<dbReference type="HOGENOM" id="CLU_022279_3_0_0"/>
<feature type="binding site" evidence="11">
    <location>
        <position position="121"/>
    </location>
    <ligand>
        <name>Mn(2+)</name>
        <dbReference type="ChEBI" id="CHEBI:29035"/>
        <label>1</label>
    </ligand>
</feature>
<evidence type="ECO:0000256" key="6">
    <source>
        <dbReference type="ARBA" id="ARBA00023134"/>
    </source>
</evidence>
<evidence type="ECO:0000256" key="11">
    <source>
        <dbReference type="PIRSR" id="PIRSR601233-3"/>
    </source>
</evidence>
<dbReference type="GO" id="GO:0006396">
    <property type="term" value="P:RNA processing"/>
    <property type="evidence" value="ECO:0007669"/>
    <property type="project" value="InterPro"/>
</dbReference>
<dbReference type="Gene3D" id="3.90.1860.10">
    <property type="entry name" value="tRNA-splicing ligase RtcB"/>
    <property type="match status" value="1"/>
</dbReference>
<dbReference type="PANTHER" id="PTHR11118:SF1">
    <property type="entry name" value="RNA-SPLICING LIGASE RTCB HOMOLOG"/>
    <property type="match status" value="1"/>
</dbReference>
<evidence type="ECO:0000313" key="12">
    <source>
        <dbReference type="EMBL" id="ACZ07631.1"/>
    </source>
</evidence>
<organism evidence="12 13">
    <name type="scientific">Sebaldella termitidis (strain ATCC 33386 / NCTC 11300)</name>
    <dbReference type="NCBI Taxonomy" id="526218"/>
    <lineage>
        <taxon>Bacteria</taxon>
        <taxon>Fusobacteriati</taxon>
        <taxon>Fusobacteriota</taxon>
        <taxon>Fusobacteriia</taxon>
        <taxon>Fusobacteriales</taxon>
        <taxon>Leptotrichiaceae</taxon>
        <taxon>Sebaldella</taxon>
    </lineage>
</organism>
<dbReference type="GO" id="GO:0042245">
    <property type="term" value="P:RNA repair"/>
    <property type="evidence" value="ECO:0007669"/>
    <property type="project" value="UniProtKB-KW"/>
</dbReference>
<keyword evidence="5" id="KW-0692">RNA repair</keyword>
<dbReference type="Pfam" id="PF01139">
    <property type="entry name" value="RtcB"/>
    <property type="match status" value="2"/>
</dbReference>
<dbReference type="Proteomes" id="UP000000845">
    <property type="component" value="Chromosome"/>
</dbReference>
<keyword evidence="4 10" id="KW-0547">Nucleotide-binding</keyword>
<keyword evidence="13" id="KW-1185">Reference proteome</keyword>
<reference evidence="13" key="1">
    <citation type="submission" date="2009-09" db="EMBL/GenBank/DDBJ databases">
        <title>The complete chromosome of Sebaldella termitidis ATCC 33386.</title>
        <authorList>
            <consortium name="US DOE Joint Genome Institute (JGI-PGF)"/>
            <person name="Lucas S."/>
            <person name="Copeland A."/>
            <person name="Lapidus A."/>
            <person name="Glavina del Rio T."/>
            <person name="Dalin E."/>
            <person name="Tice H."/>
            <person name="Bruce D."/>
            <person name="Goodwin L."/>
            <person name="Pitluck S."/>
            <person name="Kyrpides N."/>
            <person name="Mavromatis K."/>
            <person name="Ivanova N."/>
            <person name="Mikhailova N."/>
            <person name="Sims D."/>
            <person name="Meincke L."/>
            <person name="Brettin T."/>
            <person name="Detter J.C."/>
            <person name="Han C."/>
            <person name="Larimer F."/>
            <person name="Land M."/>
            <person name="Hauser L."/>
            <person name="Markowitz V."/>
            <person name="Cheng J.F."/>
            <person name="Hugenholtz P."/>
            <person name="Woyke T."/>
            <person name="Wu D."/>
            <person name="Eisen J.A."/>
        </authorList>
    </citation>
    <scope>NUCLEOTIDE SEQUENCE [LARGE SCALE GENOMIC DNA]</scope>
    <source>
        <strain evidence="13">ATCC 33386 / NCTC 11300</strain>
    </source>
</reference>
<dbReference type="KEGG" id="str:Sterm_0759"/>
<feature type="binding site" evidence="10">
    <location>
        <begin position="224"/>
        <end position="225"/>
    </location>
    <ligand>
        <name>GMP</name>
        <dbReference type="ChEBI" id="CHEBI:58115"/>
    </ligand>
</feature>
<feature type="active site" description="GMP-histidine intermediate" evidence="9">
    <location>
        <position position="280"/>
    </location>
</feature>
<dbReference type="eggNOG" id="COG1690">
    <property type="taxonomic scope" value="Bacteria"/>
</dbReference>
<dbReference type="PANTHER" id="PTHR11118">
    <property type="entry name" value="RNA-SPLICING LIGASE RTCB HOMOLOG"/>
    <property type="match status" value="1"/>
</dbReference>
<keyword evidence="6 10" id="KW-0342">GTP-binding</keyword>
<dbReference type="NCBIfam" id="NF007153">
    <property type="entry name" value="PRK09588.1"/>
    <property type="match status" value="1"/>
</dbReference>
<comment type="catalytic activity">
    <reaction evidence="8">
        <text>a 3'-end 3'-phospho-ribonucleotide-RNA + a 5'-end dephospho-ribonucleoside-RNA + GTP = a ribonucleotidyl-ribonucleotide-RNA + GMP + diphosphate</text>
        <dbReference type="Rhea" id="RHEA:68076"/>
        <dbReference type="Rhea" id="RHEA-COMP:10463"/>
        <dbReference type="Rhea" id="RHEA-COMP:13936"/>
        <dbReference type="Rhea" id="RHEA-COMP:17355"/>
        <dbReference type="ChEBI" id="CHEBI:33019"/>
        <dbReference type="ChEBI" id="CHEBI:37565"/>
        <dbReference type="ChEBI" id="CHEBI:58115"/>
        <dbReference type="ChEBI" id="CHEBI:83062"/>
        <dbReference type="ChEBI" id="CHEBI:138284"/>
        <dbReference type="ChEBI" id="CHEBI:173118"/>
        <dbReference type="EC" id="6.5.1.8"/>
    </reaction>
</comment>
<name>D1AQ53_SEBTE</name>
<dbReference type="SUPFAM" id="SSF103365">
    <property type="entry name" value="Hypothetical protein PH1602"/>
    <property type="match status" value="1"/>
</dbReference>
<evidence type="ECO:0000313" key="13">
    <source>
        <dbReference type="Proteomes" id="UP000000845"/>
    </source>
</evidence>
<evidence type="ECO:0000256" key="2">
    <source>
        <dbReference type="ARBA" id="ARBA00022598"/>
    </source>
</evidence>
<evidence type="ECO:0000256" key="4">
    <source>
        <dbReference type="ARBA" id="ARBA00022741"/>
    </source>
</evidence>
<feature type="binding site" evidence="11">
    <location>
        <position position="152"/>
    </location>
    <ligand>
        <name>Mn(2+)</name>
        <dbReference type="ChEBI" id="CHEBI:29035"/>
        <label>2</label>
    </ligand>
</feature>
<keyword evidence="7 11" id="KW-0464">Manganese</keyword>
<protein>
    <recommendedName>
        <fullName evidence="1">3'-phosphate/5'-hydroxy nucleic acid ligase</fullName>
        <ecNumber evidence="1">6.5.1.8</ecNumber>
    </recommendedName>
</protein>
<dbReference type="InterPro" id="IPR036025">
    <property type="entry name" value="RtcB-like_sf"/>
</dbReference>
<evidence type="ECO:0000256" key="8">
    <source>
        <dbReference type="ARBA" id="ARBA00047746"/>
    </source>
</evidence>
<evidence type="ECO:0000256" key="9">
    <source>
        <dbReference type="PIRSR" id="PIRSR601233-1"/>
    </source>
</evidence>
<keyword evidence="3 11" id="KW-0479">Metal-binding</keyword>
<sequence length="357" mass="40806">MINIVRNEKSWIESNAVEQLKKYEKLDGMIRITGLPDLHAGRVPVGAAFITEKKIYPYLTGSDIGCGIALFDTKVKMKKFKRENFIRDLSRVKQMEDIEADLSEYEFPHMEKLGTIGSGNHFAEFQKIEKIYLKDEFEKSGISKDNLMLLVHSGSRIYGQVILEKYLENHGMLPLEEGSAEFEEYMKEHNDAAAYAKANRKVIAEKLLKVIGKGKPDLILDSSHNMIAEKIEMGSRIYIHRKGAAPSDAGMIVIAGTRDSLSYIVKPKENLSKYCYSISHGAGRKWTREGSKDRMLKIHGKNKIIQMNKNLIYSDRKVLFEESREAYKNIERVIQDLISHDMIEIVASLKPLITFKR</sequence>
<feature type="binding site" evidence="11">
    <location>
        <position position="224"/>
    </location>
    <ligand>
        <name>Mn(2+)</name>
        <dbReference type="ChEBI" id="CHEBI:29035"/>
        <label>2</label>
    </ligand>
</feature>
<dbReference type="InterPro" id="IPR017510">
    <property type="entry name" value="RtcB2"/>
</dbReference>
<evidence type="ECO:0000256" key="3">
    <source>
        <dbReference type="ARBA" id="ARBA00022723"/>
    </source>
</evidence>
<dbReference type="STRING" id="526218.Sterm_0759"/>
<dbReference type="GO" id="GO:0005525">
    <property type="term" value="F:GTP binding"/>
    <property type="evidence" value="ECO:0007669"/>
    <property type="project" value="UniProtKB-KW"/>
</dbReference>
<keyword evidence="2" id="KW-0436">Ligase</keyword>
<dbReference type="EC" id="6.5.1.8" evidence="1"/>
<dbReference type="GO" id="GO:0046872">
    <property type="term" value="F:metal ion binding"/>
    <property type="evidence" value="ECO:0007669"/>
    <property type="project" value="UniProtKB-KW"/>
</dbReference>
<evidence type="ECO:0000256" key="5">
    <source>
        <dbReference type="ARBA" id="ARBA00022800"/>
    </source>
</evidence>
<dbReference type="NCBIfam" id="TIGR03073">
    <property type="entry name" value="release_rtcB"/>
    <property type="match status" value="1"/>
</dbReference>
<dbReference type="EMBL" id="CP001739">
    <property type="protein sequence ID" value="ACZ07631.1"/>
    <property type="molecule type" value="Genomic_DNA"/>
</dbReference>
<evidence type="ECO:0000256" key="1">
    <source>
        <dbReference type="ARBA" id="ARBA00012726"/>
    </source>
</evidence>
<dbReference type="GO" id="GO:0003972">
    <property type="term" value="F:RNA ligase (ATP) activity"/>
    <property type="evidence" value="ECO:0007669"/>
    <property type="project" value="TreeGrafter"/>
</dbReference>
<dbReference type="AlphaFoldDB" id="D1AQ53"/>
<evidence type="ECO:0000256" key="10">
    <source>
        <dbReference type="PIRSR" id="PIRSR601233-2"/>
    </source>
</evidence>
<accession>D1AQ53</accession>
<gene>
    <name evidence="12" type="ordered locus">Sterm_0759</name>
</gene>